<name>A0ABS9IG43_9FLAO</name>
<accession>A0ABS9IG43</accession>
<keyword evidence="1" id="KW-1133">Transmembrane helix</keyword>
<evidence type="ECO:0000313" key="3">
    <source>
        <dbReference type="Proteomes" id="UP001200022"/>
    </source>
</evidence>
<evidence type="ECO:0000313" key="2">
    <source>
        <dbReference type="EMBL" id="MCF7559729.1"/>
    </source>
</evidence>
<feature type="transmembrane region" description="Helical" evidence="1">
    <location>
        <begin position="76"/>
        <end position="93"/>
    </location>
</feature>
<gene>
    <name evidence="2" type="ORF">L3X39_03700</name>
</gene>
<keyword evidence="3" id="KW-1185">Reference proteome</keyword>
<dbReference type="InterPro" id="IPR017259">
    <property type="entry name" value="UCP037672"/>
</dbReference>
<dbReference type="Pfam" id="PF12650">
    <property type="entry name" value="DUF3784"/>
    <property type="match status" value="1"/>
</dbReference>
<dbReference type="RefSeq" id="WP_237230395.1">
    <property type="nucleotide sequence ID" value="NZ_JAKKDV010000001.1"/>
</dbReference>
<organism evidence="2 3">
    <name type="scientific">Flaviramulus multivorans</name>
    <dbReference type="NCBI Taxonomy" id="1304750"/>
    <lineage>
        <taxon>Bacteria</taxon>
        <taxon>Pseudomonadati</taxon>
        <taxon>Bacteroidota</taxon>
        <taxon>Flavobacteriia</taxon>
        <taxon>Flavobacteriales</taxon>
        <taxon>Flavobacteriaceae</taxon>
        <taxon>Flaviramulus</taxon>
    </lineage>
</organism>
<dbReference type="EMBL" id="JAKKDV010000001">
    <property type="protein sequence ID" value="MCF7559729.1"/>
    <property type="molecule type" value="Genomic_DNA"/>
</dbReference>
<dbReference type="Proteomes" id="UP001200022">
    <property type="component" value="Unassembled WGS sequence"/>
</dbReference>
<comment type="caution">
    <text evidence="2">The sequence shown here is derived from an EMBL/GenBank/DDBJ whole genome shotgun (WGS) entry which is preliminary data.</text>
</comment>
<proteinExistence type="predicted"/>
<sequence>MIVVAFIFIILGILIKHGKLYFLIAGYNTMPKEEKEKYDIEGVATVFRNTMFAMAFVIIIGFILSKWLNLPNIETYAFFVAIICGVPYLIIISNSNKYKINR</sequence>
<feature type="transmembrane region" description="Helical" evidence="1">
    <location>
        <begin position="46"/>
        <end position="64"/>
    </location>
</feature>
<keyword evidence="1" id="KW-0472">Membrane</keyword>
<reference evidence="2 3" key="1">
    <citation type="submission" date="2022-01" db="EMBL/GenBank/DDBJ databases">
        <title>Draft genome sequence of Sabulilitoribacter multivorans KCTC 32326.</title>
        <authorList>
            <person name="Oh J.-S."/>
        </authorList>
    </citation>
    <scope>NUCLEOTIDE SEQUENCE [LARGE SCALE GENOMIC DNA]</scope>
    <source>
        <strain evidence="2 3">M-M16</strain>
    </source>
</reference>
<keyword evidence="1" id="KW-0812">Transmembrane</keyword>
<protein>
    <submittedName>
        <fullName evidence="2">DUF3784 domain-containing protein</fullName>
    </submittedName>
</protein>
<feature type="transmembrane region" description="Helical" evidence="1">
    <location>
        <begin position="6"/>
        <end position="25"/>
    </location>
</feature>
<evidence type="ECO:0000256" key="1">
    <source>
        <dbReference type="SAM" id="Phobius"/>
    </source>
</evidence>